<evidence type="ECO:0000313" key="11">
    <source>
        <dbReference type="EMBL" id="KAH6866164.1"/>
    </source>
</evidence>
<evidence type="ECO:0000256" key="6">
    <source>
        <dbReference type="ARBA" id="ARBA00030980"/>
    </source>
</evidence>
<dbReference type="OrthoDB" id="4062651at2759"/>
<sequence length="241" mass="27245">MNGKSAQRITDVYPFGGKCAINVDFQQKEFRVCWSGNWLEPPDLADFPSSAVVSGASIEQIPHSQAVEAVWLASRALKYGADSHIRLLEHCRDNFPICKVAIDERQRQLVSEEFTLLQYLSTQSPTARIVRTLPKPLQDQDGIFGYQMERLTGITFEELADNYEELLGVVQELHEAGVVHYDLSWTNIMLGNDGKITLIDFGRAGRLGEPVPLNKHRGLRRQGNLTYSPSLDFEILQELQR</sequence>
<dbReference type="Pfam" id="PF00069">
    <property type="entry name" value="Pkinase"/>
    <property type="match status" value="1"/>
</dbReference>
<keyword evidence="12" id="KW-1185">Reference proteome</keyword>
<organism evidence="11 12">
    <name type="scientific">Thelonectria olida</name>
    <dbReference type="NCBI Taxonomy" id="1576542"/>
    <lineage>
        <taxon>Eukaryota</taxon>
        <taxon>Fungi</taxon>
        <taxon>Dikarya</taxon>
        <taxon>Ascomycota</taxon>
        <taxon>Pezizomycotina</taxon>
        <taxon>Sordariomycetes</taxon>
        <taxon>Hypocreomycetidae</taxon>
        <taxon>Hypocreales</taxon>
        <taxon>Nectriaceae</taxon>
        <taxon>Thelonectria</taxon>
    </lineage>
</organism>
<dbReference type="GO" id="GO:0005524">
    <property type="term" value="F:ATP binding"/>
    <property type="evidence" value="ECO:0007669"/>
    <property type="project" value="InterPro"/>
</dbReference>
<dbReference type="AlphaFoldDB" id="A0A9P8VNK7"/>
<evidence type="ECO:0000259" key="10">
    <source>
        <dbReference type="PROSITE" id="PS50011"/>
    </source>
</evidence>
<dbReference type="InterPro" id="IPR008266">
    <property type="entry name" value="Tyr_kinase_AS"/>
</dbReference>
<comment type="catalytic activity">
    <reaction evidence="9">
        <text>L-seryl-[protein] + ATP = O-phospho-L-seryl-[protein] + ADP + H(+)</text>
        <dbReference type="Rhea" id="RHEA:17989"/>
        <dbReference type="Rhea" id="RHEA-COMP:9863"/>
        <dbReference type="Rhea" id="RHEA-COMP:11604"/>
        <dbReference type="ChEBI" id="CHEBI:15378"/>
        <dbReference type="ChEBI" id="CHEBI:29999"/>
        <dbReference type="ChEBI" id="CHEBI:30616"/>
        <dbReference type="ChEBI" id="CHEBI:83421"/>
        <dbReference type="ChEBI" id="CHEBI:456216"/>
        <dbReference type="EC" id="2.7.11.1"/>
    </reaction>
</comment>
<evidence type="ECO:0000256" key="2">
    <source>
        <dbReference type="ARBA" id="ARBA00011534"/>
    </source>
</evidence>
<evidence type="ECO:0000256" key="8">
    <source>
        <dbReference type="ARBA" id="ARBA00047899"/>
    </source>
</evidence>
<evidence type="ECO:0000256" key="3">
    <source>
        <dbReference type="ARBA" id="ARBA00012513"/>
    </source>
</evidence>
<comment type="subunit">
    <text evidence="2">Component of the EKC/KEOPS complex composed of at least BUD32, CGI121, GON7, KAE1 and PCC1; the whole complex dimerizes.</text>
</comment>
<dbReference type="PROSITE" id="PS00109">
    <property type="entry name" value="PROTEIN_KINASE_TYR"/>
    <property type="match status" value="1"/>
</dbReference>
<evidence type="ECO:0000256" key="7">
    <source>
        <dbReference type="ARBA" id="ARBA00033194"/>
    </source>
</evidence>
<dbReference type="InterPro" id="IPR000719">
    <property type="entry name" value="Prot_kinase_dom"/>
</dbReference>
<dbReference type="GO" id="GO:0004674">
    <property type="term" value="F:protein serine/threonine kinase activity"/>
    <property type="evidence" value="ECO:0007669"/>
    <property type="project" value="UniProtKB-EC"/>
</dbReference>
<protein>
    <recommendedName>
        <fullName evidence="5">EKC/KEOPS complex subunit BUD32</fullName>
        <ecNumber evidence="3">2.7.11.1</ecNumber>
    </recommendedName>
    <alternativeName>
        <fullName evidence="6 7">Atypical Serine/threonine protein kinase BUD32</fullName>
    </alternativeName>
    <alternativeName>
        <fullName evidence="4">EKC/KEOPS complex subunit bud32</fullName>
    </alternativeName>
</protein>
<proteinExistence type="predicted"/>
<dbReference type="PROSITE" id="PS50011">
    <property type="entry name" value="PROTEIN_KINASE_DOM"/>
    <property type="match status" value="1"/>
</dbReference>
<dbReference type="Proteomes" id="UP000777438">
    <property type="component" value="Unassembled WGS sequence"/>
</dbReference>
<accession>A0A9P8VNK7</accession>
<reference evidence="11 12" key="1">
    <citation type="journal article" date="2021" name="Nat. Commun.">
        <title>Genetic determinants of endophytism in the Arabidopsis root mycobiome.</title>
        <authorList>
            <person name="Mesny F."/>
            <person name="Miyauchi S."/>
            <person name="Thiergart T."/>
            <person name="Pickel B."/>
            <person name="Atanasova L."/>
            <person name="Karlsson M."/>
            <person name="Huettel B."/>
            <person name="Barry K.W."/>
            <person name="Haridas S."/>
            <person name="Chen C."/>
            <person name="Bauer D."/>
            <person name="Andreopoulos W."/>
            <person name="Pangilinan J."/>
            <person name="LaButti K."/>
            <person name="Riley R."/>
            <person name="Lipzen A."/>
            <person name="Clum A."/>
            <person name="Drula E."/>
            <person name="Henrissat B."/>
            <person name="Kohler A."/>
            <person name="Grigoriev I.V."/>
            <person name="Martin F.M."/>
            <person name="Hacquard S."/>
        </authorList>
    </citation>
    <scope>NUCLEOTIDE SEQUENCE [LARGE SCALE GENOMIC DNA]</scope>
    <source>
        <strain evidence="11 12">MPI-CAGE-CH-0241</strain>
    </source>
</reference>
<comment type="function">
    <text evidence="1">Component of the EKC/KEOPS complex that is required for the formation of a threonylcarbamoyl group on adenosine at position 37 (t(6)A37) in tRNAs that read codons beginning with adenine. The complex is probably involved in the transfer of the threonylcarbamoyl moiety of threonylcarbamoyl-AMP (TC-AMP) to the N6 group of A37. BUD32 has ATPase activity in the context of the EKC/KEOPS complex and likely plays a supporting role to the catalytic subunit KAE1. The EKC/KEOPS complex also promotes both telomere uncapping and telomere elongation. The complex is required for efficient recruitment of transcriptional coactivators.</text>
</comment>
<evidence type="ECO:0000256" key="4">
    <source>
        <dbReference type="ARBA" id="ARBA00013948"/>
    </source>
</evidence>
<gene>
    <name evidence="11" type="ORF">B0T10DRAFT_502789</name>
</gene>
<dbReference type="InterPro" id="IPR011009">
    <property type="entry name" value="Kinase-like_dom_sf"/>
</dbReference>
<evidence type="ECO:0000313" key="12">
    <source>
        <dbReference type="Proteomes" id="UP000777438"/>
    </source>
</evidence>
<evidence type="ECO:0000256" key="5">
    <source>
        <dbReference type="ARBA" id="ARBA00019973"/>
    </source>
</evidence>
<evidence type="ECO:0000256" key="9">
    <source>
        <dbReference type="ARBA" id="ARBA00048679"/>
    </source>
</evidence>
<feature type="domain" description="Protein kinase" evidence="10">
    <location>
        <begin position="1"/>
        <end position="241"/>
    </location>
</feature>
<comment type="catalytic activity">
    <reaction evidence="8">
        <text>L-threonyl-[protein] + ATP = O-phospho-L-threonyl-[protein] + ADP + H(+)</text>
        <dbReference type="Rhea" id="RHEA:46608"/>
        <dbReference type="Rhea" id="RHEA-COMP:11060"/>
        <dbReference type="Rhea" id="RHEA-COMP:11605"/>
        <dbReference type="ChEBI" id="CHEBI:15378"/>
        <dbReference type="ChEBI" id="CHEBI:30013"/>
        <dbReference type="ChEBI" id="CHEBI:30616"/>
        <dbReference type="ChEBI" id="CHEBI:61977"/>
        <dbReference type="ChEBI" id="CHEBI:456216"/>
        <dbReference type="EC" id="2.7.11.1"/>
    </reaction>
</comment>
<evidence type="ECO:0000256" key="1">
    <source>
        <dbReference type="ARBA" id="ARBA00003747"/>
    </source>
</evidence>
<dbReference type="EC" id="2.7.11.1" evidence="3"/>
<name>A0A9P8VNK7_9HYPO</name>
<dbReference type="Gene3D" id="1.10.510.10">
    <property type="entry name" value="Transferase(Phosphotransferase) domain 1"/>
    <property type="match status" value="1"/>
</dbReference>
<dbReference type="SUPFAM" id="SSF56112">
    <property type="entry name" value="Protein kinase-like (PK-like)"/>
    <property type="match status" value="1"/>
</dbReference>
<dbReference type="EMBL" id="JAGPYM010000138">
    <property type="protein sequence ID" value="KAH6866164.1"/>
    <property type="molecule type" value="Genomic_DNA"/>
</dbReference>
<comment type="caution">
    <text evidence="11">The sequence shown here is derived from an EMBL/GenBank/DDBJ whole genome shotgun (WGS) entry which is preliminary data.</text>
</comment>